<evidence type="ECO:0000259" key="1">
    <source>
        <dbReference type="PROSITE" id="PS50126"/>
    </source>
</evidence>
<dbReference type="GO" id="GO:0003676">
    <property type="term" value="F:nucleic acid binding"/>
    <property type="evidence" value="ECO:0007669"/>
    <property type="project" value="InterPro"/>
</dbReference>
<keyword evidence="3" id="KW-1185">Reference proteome</keyword>
<comment type="caution">
    <text evidence="2">The sequence shown here is derived from an EMBL/GenBank/DDBJ whole genome shotgun (WGS) entry which is preliminary data.</text>
</comment>
<evidence type="ECO:0000313" key="2">
    <source>
        <dbReference type="EMBL" id="OAB48843.1"/>
    </source>
</evidence>
<proteinExistence type="predicted"/>
<sequence>MYKKGDILFGQIKKIADTGLTVKIGHNVTFFIPLANISDSKKIHVLSDFKLNEKINFVAQDFYPEKNFGLGNFKLNHPRYCNSPFTDRLNHTKHGFETLFNSIEKDLKSE</sequence>
<dbReference type="InterPro" id="IPR012340">
    <property type="entry name" value="NA-bd_OB-fold"/>
</dbReference>
<dbReference type="SMART" id="SM00316">
    <property type="entry name" value="S1"/>
    <property type="match status" value="1"/>
</dbReference>
<dbReference type="STRING" id="29557.MGALLINA_04140"/>
<dbReference type="Pfam" id="PF00575">
    <property type="entry name" value="S1"/>
    <property type="match status" value="1"/>
</dbReference>
<gene>
    <name evidence="2" type="ORF">MGALLINA_04140</name>
</gene>
<dbReference type="OrthoDB" id="398924at2"/>
<dbReference type="AlphaFoldDB" id="A0A168RCN5"/>
<dbReference type="SUPFAM" id="SSF50249">
    <property type="entry name" value="Nucleic acid-binding proteins"/>
    <property type="match status" value="1"/>
</dbReference>
<dbReference type="PATRIC" id="fig|29557.3.peg.406"/>
<evidence type="ECO:0000313" key="3">
    <source>
        <dbReference type="Proteomes" id="UP000076983"/>
    </source>
</evidence>
<dbReference type="InterPro" id="IPR003029">
    <property type="entry name" value="S1_domain"/>
</dbReference>
<dbReference type="PROSITE" id="PS50126">
    <property type="entry name" value="S1"/>
    <property type="match status" value="1"/>
</dbReference>
<reference evidence="2 3" key="1">
    <citation type="submission" date="2016-03" db="EMBL/GenBank/DDBJ databases">
        <title>Genome sequence of Mycoplasma gallinarum strain Mgn_IPT.</title>
        <authorList>
            <person name="Yacoub E."/>
            <person name="Sirand-Pugnet P."/>
            <person name="Barre A."/>
            <person name="Maurier F."/>
            <person name="Blanchard A."/>
            <person name="Ben Abdelmoumen B.M."/>
        </authorList>
    </citation>
    <scope>NUCLEOTIDE SEQUENCE [LARGE SCALE GENOMIC DNA]</scope>
    <source>
        <strain evidence="2 3">Mgn_IPT</strain>
    </source>
</reference>
<accession>A0A168RCN5</accession>
<protein>
    <recommendedName>
        <fullName evidence="1">S1 motif domain-containing protein</fullName>
    </recommendedName>
</protein>
<name>A0A168RCN5_9BACT</name>
<dbReference type="RefSeq" id="WP_063626198.1">
    <property type="nucleotide sequence ID" value="NZ_LVLH01000035.1"/>
</dbReference>
<feature type="domain" description="S1 motif" evidence="1">
    <location>
        <begin position="5"/>
        <end position="78"/>
    </location>
</feature>
<dbReference type="Gene3D" id="2.40.50.140">
    <property type="entry name" value="Nucleic acid-binding proteins"/>
    <property type="match status" value="1"/>
</dbReference>
<dbReference type="EMBL" id="LVLH01000035">
    <property type="protein sequence ID" value="OAB48843.1"/>
    <property type="molecule type" value="Genomic_DNA"/>
</dbReference>
<organism evidence="2 3">
    <name type="scientific">Mycoplasmopsis gallinarum</name>
    <dbReference type="NCBI Taxonomy" id="29557"/>
    <lineage>
        <taxon>Bacteria</taxon>
        <taxon>Bacillati</taxon>
        <taxon>Mycoplasmatota</taxon>
        <taxon>Mycoplasmoidales</taxon>
        <taxon>Metamycoplasmataceae</taxon>
        <taxon>Mycoplasmopsis</taxon>
    </lineage>
</organism>
<dbReference type="Proteomes" id="UP000076983">
    <property type="component" value="Unassembled WGS sequence"/>
</dbReference>